<organism evidence="3 4">
    <name type="scientific">Dichomitus squalens</name>
    <dbReference type="NCBI Taxonomy" id="114155"/>
    <lineage>
        <taxon>Eukaryota</taxon>
        <taxon>Fungi</taxon>
        <taxon>Dikarya</taxon>
        <taxon>Basidiomycota</taxon>
        <taxon>Agaricomycotina</taxon>
        <taxon>Agaricomycetes</taxon>
        <taxon>Polyporales</taxon>
        <taxon>Polyporaceae</taxon>
        <taxon>Dichomitus</taxon>
    </lineage>
</organism>
<keyword evidence="2" id="KW-0472">Membrane</keyword>
<feature type="transmembrane region" description="Helical" evidence="2">
    <location>
        <begin position="105"/>
        <end position="126"/>
    </location>
</feature>
<keyword evidence="2" id="KW-0812">Transmembrane</keyword>
<evidence type="ECO:0000256" key="1">
    <source>
        <dbReference type="SAM" id="MobiDB-lite"/>
    </source>
</evidence>
<dbReference type="EMBL" id="ML145108">
    <property type="protein sequence ID" value="TBU60057.1"/>
    <property type="molecule type" value="Genomic_DNA"/>
</dbReference>
<accession>A0A4Q9PZ18</accession>
<feature type="transmembrane region" description="Helical" evidence="2">
    <location>
        <begin position="179"/>
        <end position="200"/>
    </location>
</feature>
<feature type="transmembrane region" description="Helical" evidence="2">
    <location>
        <begin position="146"/>
        <end position="167"/>
    </location>
</feature>
<sequence>MNAMFLVWLFVTDFKISDESCDRSAKGTAVVNYLIYLVQAAFIALRVYALQKSLIICAMAFILALAPLATNFANFAFGLWGGNVALFGCTQFYNTTFDIARELTVISRSCMIASDVLAVAVTWYTLAHHSTIRRFSMFKGTISGVLLIDGTIYFLILVLVNSLHLAFTLLSLDIDELQVTSVITNFTIPFSAILISRFLLHLQSASIGDTGSILSSRDSLTNLDGGSVIFERVVGSLGASIAPSDYLVQDNHWNTGEDEHGQTEEIELNETSKE</sequence>
<reference evidence="3 4" key="1">
    <citation type="submission" date="2019-01" db="EMBL/GenBank/DDBJ databases">
        <title>Draft genome sequences of three monokaryotic isolates of the white-rot basidiomycete fungus Dichomitus squalens.</title>
        <authorList>
            <consortium name="DOE Joint Genome Institute"/>
            <person name="Lopez S.C."/>
            <person name="Andreopoulos B."/>
            <person name="Pangilinan J."/>
            <person name="Lipzen A."/>
            <person name="Riley R."/>
            <person name="Ahrendt S."/>
            <person name="Ng V."/>
            <person name="Barry K."/>
            <person name="Daum C."/>
            <person name="Grigoriev I.V."/>
            <person name="Hilden K.S."/>
            <person name="Makela M.R."/>
            <person name="de Vries R.P."/>
        </authorList>
    </citation>
    <scope>NUCLEOTIDE SEQUENCE [LARGE SCALE GENOMIC DNA]</scope>
    <source>
        <strain evidence="3 4">CBS 464.89</strain>
    </source>
</reference>
<dbReference type="Proteomes" id="UP000292082">
    <property type="component" value="Unassembled WGS sequence"/>
</dbReference>
<protein>
    <submittedName>
        <fullName evidence="3">Uncharacterized protein</fullName>
    </submittedName>
</protein>
<proteinExistence type="predicted"/>
<feature type="region of interest" description="Disordered" evidence="1">
    <location>
        <begin position="252"/>
        <end position="274"/>
    </location>
</feature>
<keyword evidence="2" id="KW-1133">Transmembrane helix</keyword>
<evidence type="ECO:0000256" key="2">
    <source>
        <dbReference type="SAM" id="Phobius"/>
    </source>
</evidence>
<feature type="transmembrane region" description="Helical" evidence="2">
    <location>
        <begin position="33"/>
        <end position="49"/>
    </location>
</feature>
<feature type="transmembrane region" description="Helical" evidence="2">
    <location>
        <begin position="56"/>
        <end position="77"/>
    </location>
</feature>
<keyword evidence="4" id="KW-1185">Reference proteome</keyword>
<evidence type="ECO:0000313" key="4">
    <source>
        <dbReference type="Proteomes" id="UP000292082"/>
    </source>
</evidence>
<name>A0A4Q9PZ18_9APHY</name>
<dbReference type="AlphaFoldDB" id="A0A4Q9PZ18"/>
<evidence type="ECO:0000313" key="3">
    <source>
        <dbReference type="EMBL" id="TBU60057.1"/>
    </source>
</evidence>
<gene>
    <name evidence="3" type="ORF">BD310DRAFT_923804</name>
</gene>